<proteinExistence type="predicted"/>
<organism evidence="1">
    <name type="scientific">viral metagenome</name>
    <dbReference type="NCBI Taxonomy" id="1070528"/>
    <lineage>
        <taxon>unclassified sequences</taxon>
        <taxon>metagenomes</taxon>
        <taxon>organismal metagenomes</taxon>
    </lineage>
</organism>
<sequence>MFILKSNMSTFETFKWSYRQTLAMEKADLEQEKKKLGYEKLSSEEQQRLEAEWATEKVHREKHKHNELHNAHEKQIVPVLTKLLRINELLHEAKKLAESYDEAIDCETYYNDTLTPDSRFLLRTQCLTLVNSLCWTLNDCDNARNILRDTQFEFQFYPSGDSL</sequence>
<accession>A0A6C0H3E8</accession>
<reference evidence="1" key="1">
    <citation type="journal article" date="2020" name="Nature">
        <title>Giant virus diversity and host interactions through global metagenomics.</title>
        <authorList>
            <person name="Schulz F."/>
            <person name="Roux S."/>
            <person name="Paez-Espino D."/>
            <person name="Jungbluth S."/>
            <person name="Walsh D.A."/>
            <person name="Denef V.J."/>
            <person name="McMahon K.D."/>
            <person name="Konstantinidis K.T."/>
            <person name="Eloe-Fadrosh E.A."/>
            <person name="Kyrpides N.C."/>
            <person name="Woyke T."/>
        </authorList>
    </citation>
    <scope>NUCLEOTIDE SEQUENCE</scope>
    <source>
        <strain evidence="1">GVMAG-M-3300023179-63</strain>
    </source>
</reference>
<protein>
    <submittedName>
        <fullName evidence="1">Uncharacterized protein</fullName>
    </submittedName>
</protein>
<name>A0A6C0H3E8_9ZZZZ</name>
<dbReference type="EMBL" id="MN739863">
    <property type="protein sequence ID" value="QHT75082.1"/>
    <property type="molecule type" value="Genomic_DNA"/>
</dbReference>
<evidence type="ECO:0000313" key="1">
    <source>
        <dbReference type="EMBL" id="QHT75082.1"/>
    </source>
</evidence>
<dbReference type="AlphaFoldDB" id="A0A6C0H3E8"/>